<accession>A0AAV4YBI3</accession>
<proteinExistence type="predicted"/>
<keyword evidence="2" id="KW-1185">Reference proteome</keyword>
<sequence>MCSGHRSNRKKHLKYNCRREIVFDFKGGPPCIAERDPSSPNILTHPYPLPMPFAGLEGWKDIHRFLLHGRQFCLTEIVQETWLITGIYLFAHDDCRGMRGPSK</sequence>
<name>A0AAV4YBI3_CAEEX</name>
<dbReference type="AlphaFoldDB" id="A0AAV4YBI3"/>
<organism evidence="1 2">
    <name type="scientific">Caerostris extrusa</name>
    <name type="common">Bark spider</name>
    <name type="synonym">Caerostris bankana</name>
    <dbReference type="NCBI Taxonomy" id="172846"/>
    <lineage>
        <taxon>Eukaryota</taxon>
        <taxon>Metazoa</taxon>
        <taxon>Ecdysozoa</taxon>
        <taxon>Arthropoda</taxon>
        <taxon>Chelicerata</taxon>
        <taxon>Arachnida</taxon>
        <taxon>Araneae</taxon>
        <taxon>Araneomorphae</taxon>
        <taxon>Entelegynae</taxon>
        <taxon>Araneoidea</taxon>
        <taxon>Araneidae</taxon>
        <taxon>Caerostris</taxon>
    </lineage>
</organism>
<comment type="caution">
    <text evidence="1">The sequence shown here is derived from an EMBL/GenBank/DDBJ whole genome shotgun (WGS) entry which is preliminary data.</text>
</comment>
<reference evidence="1 2" key="1">
    <citation type="submission" date="2021-06" db="EMBL/GenBank/DDBJ databases">
        <title>Caerostris extrusa draft genome.</title>
        <authorList>
            <person name="Kono N."/>
            <person name="Arakawa K."/>
        </authorList>
    </citation>
    <scope>NUCLEOTIDE SEQUENCE [LARGE SCALE GENOMIC DNA]</scope>
</reference>
<evidence type="ECO:0000313" key="2">
    <source>
        <dbReference type="Proteomes" id="UP001054945"/>
    </source>
</evidence>
<gene>
    <name evidence="1" type="ORF">CEXT_9531</name>
</gene>
<dbReference type="EMBL" id="BPLR01019123">
    <property type="protein sequence ID" value="GIZ04678.1"/>
    <property type="molecule type" value="Genomic_DNA"/>
</dbReference>
<evidence type="ECO:0000313" key="1">
    <source>
        <dbReference type="EMBL" id="GIZ04678.1"/>
    </source>
</evidence>
<dbReference type="Proteomes" id="UP001054945">
    <property type="component" value="Unassembled WGS sequence"/>
</dbReference>
<protein>
    <submittedName>
        <fullName evidence="1">Uncharacterized protein</fullName>
    </submittedName>
</protein>